<keyword evidence="4" id="KW-1185">Reference proteome</keyword>
<gene>
    <name evidence="3" type="ORF">E1284_28270</name>
</gene>
<dbReference type="Gene3D" id="3.10.350.10">
    <property type="entry name" value="LysM domain"/>
    <property type="match status" value="1"/>
</dbReference>
<sequence>MTYARRTRAIEILRGLGALAVFAVLLVGVPTGLYAVAGPPIPAHVPTWEQITATLLRPDTDNRLFLSAVRLLGWTAWTLFATATCTETVCYLAGRTTPSLPRPVRPLQLLARDLVATATLVFGTATALSAPASATAHASTDTPSAHEPSASPSQGGEWEPLLSDAAPQTPKPDQQPWRTRIIHRGDTLWDLARRAYGSGDRYLEIFKASRAVDQPDGIPALTDPDNIHPGQRVKIPRVRKKTDSPPSARIPGSADTGGLSKSQQPQEGSQMPRAPHTGSGATADRPSRVPSPVVAPPAENSPAAPPQPTLRSVEEDRPSSAITLPSGSYIGFGLAAALSTAVAATRLHRRRRRRLSDTADVPAGPLAPPEPVAKARKAHLDRAYADHDASIPSDADLVIQDRTDAPADHITLGTRDRTTVALPLPGLNLGLTGSNARSVARAATTDLLAKAHRDRAEVLIPRSDAEILYPDTALADVPGLTITTTSEAAITQLEVEVLRRARLLEAANETDLAAIRVTDPAEPLPNLLLVATIPETTATTVHAITQLGRRYGIGALALGPCPAGTTVHLSDDVTVVQADGPHADNLTGAALFHLTADDANAMLHTLCTATGASPSTPQPST</sequence>
<feature type="compositionally biased region" description="Polar residues" evidence="1">
    <location>
        <begin position="259"/>
        <end position="269"/>
    </location>
</feature>
<dbReference type="AlphaFoldDB" id="A0A4R4NSS5"/>
<dbReference type="RefSeq" id="WP_131943195.1">
    <property type="nucleotide sequence ID" value="NZ_SMJW01000179.1"/>
</dbReference>
<dbReference type="InterPro" id="IPR052196">
    <property type="entry name" value="Bact_Kbp"/>
</dbReference>
<dbReference type="SMART" id="SM00257">
    <property type="entry name" value="LysM"/>
    <property type="match status" value="1"/>
</dbReference>
<dbReference type="InterPro" id="IPR018392">
    <property type="entry name" value="LysM"/>
</dbReference>
<feature type="compositionally biased region" description="Low complexity" evidence="1">
    <location>
        <begin position="288"/>
        <end position="302"/>
    </location>
</feature>
<dbReference type="OrthoDB" id="8444614at2"/>
<dbReference type="PANTHER" id="PTHR34700">
    <property type="entry name" value="POTASSIUM BINDING PROTEIN KBP"/>
    <property type="match status" value="1"/>
</dbReference>
<organism evidence="3 4">
    <name type="scientific">Actinomadura bangladeshensis</name>
    <dbReference type="NCBI Taxonomy" id="453573"/>
    <lineage>
        <taxon>Bacteria</taxon>
        <taxon>Bacillati</taxon>
        <taxon>Actinomycetota</taxon>
        <taxon>Actinomycetes</taxon>
        <taxon>Streptosporangiales</taxon>
        <taxon>Thermomonosporaceae</taxon>
        <taxon>Actinomadura</taxon>
    </lineage>
</organism>
<feature type="compositionally biased region" description="Low complexity" evidence="1">
    <location>
        <begin position="133"/>
        <end position="146"/>
    </location>
</feature>
<feature type="region of interest" description="Disordered" evidence="1">
    <location>
        <begin position="348"/>
        <end position="371"/>
    </location>
</feature>
<name>A0A4R4NSS5_9ACTN</name>
<evidence type="ECO:0000259" key="2">
    <source>
        <dbReference type="PROSITE" id="PS51782"/>
    </source>
</evidence>
<feature type="region of interest" description="Disordered" evidence="1">
    <location>
        <begin position="133"/>
        <end position="179"/>
    </location>
</feature>
<evidence type="ECO:0000313" key="4">
    <source>
        <dbReference type="Proteomes" id="UP000295431"/>
    </source>
</evidence>
<dbReference type="PANTHER" id="PTHR34700:SF3">
    <property type="entry name" value="PHAGE-LIKE ELEMENT PBSX PROTEIN XKDQ"/>
    <property type="match status" value="1"/>
</dbReference>
<protein>
    <submittedName>
        <fullName evidence="3">LysM peptidoglycan-binding domain-containing protein</fullName>
    </submittedName>
</protein>
<dbReference type="CDD" id="cd00118">
    <property type="entry name" value="LysM"/>
    <property type="match status" value="1"/>
</dbReference>
<proteinExistence type="predicted"/>
<feature type="domain" description="LysM" evidence="2">
    <location>
        <begin position="178"/>
        <end position="235"/>
    </location>
</feature>
<reference evidence="3 4" key="1">
    <citation type="submission" date="2019-03" db="EMBL/GenBank/DDBJ databases">
        <title>Draft genome sequences of novel Actinobacteria.</title>
        <authorList>
            <person name="Sahin N."/>
            <person name="Ay H."/>
            <person name="Saygin H."/>
        </authorList>
    </citation>
    <scope>NUCLEOTIDE SEQUENCE [LARGE SCALE GENOMIC DNA]</scope>
    <source>
        <strain evidence="3 4">DSM 45347</strain>
    </source>
</reference>
<comment type="caution">
    <text evidence="3">The sequence shown here is derived from an EMBL/GenBank/DDBJ whole genome shotgun (WGS) entry which is preliminary data.</text>
</comment>
<dbReference type="Proteomes" id="UP000295431">
    <property type="component" value="Unassembled WGS sequence"/>
</dbReference>
<evidence type="ECO:0000256" key="1">
    <source>
        <dbReference type="SAM" id="MobiDB-lite"/>
    </source>
</evidence>
<dbReference type="InterPro" id="IPR036779">
    <property type="entry name" value="LysM_dom_sf"/>
</dbReference>
<accession>A0A4R4NSS5</accession>
<feature type="non-terminal residue" evidence="3">
    <location>
        <position position="621"/>
    </location>
</feature>
<dbReference type="EMBL" id="SMJW01000179">
    <property type="protein sequence ID" value="TDC10292.1"/>
    <property type="molecule type" value="Genomic_DNA"/>
</dbReference>
<feature type="region of interest" description="Disordered" evidence="1">
    <location>
        <begin position="216"/>
        <end position="320"/>
    </location>
</feature>
<evidence type="ECO:0000313" key="3">
    <source>
        <dbReference type="EMBL" id="TDC10292.1"/>
    </source>
</evidence>
<dbReference type="PROSITE" id="PS51782">
    <property type="entry name" value="LYSM"/>
    <property type="match status" value="1"/>
</dbReference>